<dbReference type="InterPro" id="IPR051472">
    <property type="entry name" value="T3SS_Stator/FliH"/>
</dbReference>
<dbReference type="GeneID" id="80819751"/>
<accession>A0A975WCP0</accession>
<sequence>MSYLFDRNFDAETEALTPEAAPAPEPLFTRSDHELALAEARAAAFEAGYQKGRAEAQEAALASDATRRLQLAEAVVPVLRDLFADAEAHHAALEAQMIDFVLSVFEQLAPDVSAALAEGQARREARSAVRMALGAAQLTLYFPPDSLEAATAELEAAAREAGFGGRLSLRPDPTLQAGAVRAAWDQGVMAYSFAEICARILEALGLARQEIEQRLGQKLTGEPS</sequence>
<dbReference type="Proteomes" id="UP000182932">
    <property type="component" value="Unassembled WGS sequence"/>
</dbReference>
<dbReference type="AlphaFoldDB" id="A0A975WCP0"/>
<comment type="caution">
    <text evidence="3">The sequence shown here is derived from an EMBL/GenBank/DDBJ whole genome shotgun (WGS) entry which is preliminary data.</text>
</comment>
<organism evidence="3 4">
    <name type="scientific">Marinovum algicola</name>
    <dbReference type="NCBI Taxonomy" id="42444"/>
    <lineage>
        <taxon>Bacteria</taxon>
        <taxon>Pseudomonadati</taxon>
        <taxon>Pseudomonadota</taxon>
        <taxon>Alphaproteobacteria</taxon>
        <taxon>Rhodobacterales</taxon>
        <taxon>Roseobacteraceae</taxon>
        <taxon>Marinovum</taxon>
    </lineage>
</organism>
<keyword evidence="3" id="KW-0969">Cilium</keyword>
<evidence type="ECO:0000313" key="4">
    <source>
        <dbReference type="Proteomes" id="UP000182932"/>
    </source>
</evidence>
<dbReference type="RefSeq" id="WP_074837709.1">
    <property type="nucleotide sequence ID" value="NZ_CBDCHI020000003.1"/>
</dbReference>
<keyword evidence="4" id="KW-1185">Reference proteome</keyword>
<proteinExistence type="predicted"/>
<gene>
    <name evidence="3" type="ORF">SAMN04487940_11488</name>
</gene>
<name>A0A975WCP0_9RHOB</name>
<keyword evidence="3" id="KW-0966">Cell projection</keyword>
<keyword evidence="2" id="KW-0653">Protein transport</keyword>
<dbReference type="GO" id="GO:0005829">
    <property type="term" value="C:cytosol"/>
    <property type="evidence" value="ECO:0007669"/>
    <property type="project" value="TreeGrafter"/>
</dbReference>
<dbReference type="PANTHER" id="PTHR34982">
    <property type="entry name" value="YOP PROTEINS TRANSLOCATION PROTEIN L"/>
    <property type="match status" value="1"/>
</dbReference>
<evidence type="ECO:0000256" key="2">
    <source>
        <dbReference type="ARBA" id="ARBA00022927"/>
    </source>
</evidence>
<keyword evidence="3" id="KW-0282">Flagellum</keyword>
<dbReference type="GO" id="GO:0015031">
    <property type="term" value="P:protein transport"/>
    <property type="evidence" value="ECO:0007669"/>
    <property type="project" value="UniProtKB-KW"/>
</dbReference>
<protein>
    <submittedName>
        <fullName evidence="3">Flagellar assembly protein FliH</fullName>
    </submittedName>
</protein>
<dbReference type="EMBL" id="FNYY01000014">
    <property type="protein sequence ID" value="SEJ93442.1"/>
    <property type="molecule type" value="Genomic_DNA"/>
</dbReference>
<reference evidence="3 4" key="1">
    <citation type="submission" date="2016-10" db="EMBL/GenBank/DDBJ databases">
        <authorList>
            <person name="Varghese N."/>
            <person name="Submissions S."/>
        </authorList>
    </citation>
    <scope>NUCLEOTIDE SEQUENCE [LARGE SCALE GENOMIC DNA]</scope>
    <source>
        <strain evidence="3 4">FF3</strain>
    </source>
</reference>
<dbReference type="PANTHER" id="PTHR34982:SF1">
    <property type="entry name" value="FLAGELLAR ASSEMBLY PROTEIN FLIH"/>
    <property type="match status" value="1"/>
</dbReference>
<evidence type="ECO:0000313" key="3">
    <source>
        <dbReference type="EMBL" id="SEJ93442.1"/>
    </source>
</evidence>
<evidence type="ECO:0000256" key="1">
    <source>
        <dbReference type="ARBA" id="ARBA00022448"/>
    </source>
</evidence>
<keyword evidence="1" id="KW-0813">Transport</keyword>